<feature type="compositionally biased region" description="Polar residues" evidence="1">
    <location>
        <begin position="253"/>
        <end position="267"/>
    </location>
</feature>
<feature type="region of interest" description="Disordered" evidence="1">
    <location>
        <begin position="1"/>
        <end position="29"/>
    </location>
</feature>
<evidence type="ECO:0000313" key="2">
    <source>
        <dbReference type="EMBL" id="CCC47715.1"/>
    </source>
</evidence>
<feature type="region of interest" description="Disordered" evidence="1">
    <location>
        <begin position="253"/>
        <end position="283"/>
    </location>
</feature>
<feature type="non-terminal residue" evidence="2">
    <location>
        <position position="283"/>
    </location>
</feature>
<sequence length="283" mass="29406">MSDSDSIQFMEFSERDSMNSARPSNGPMLASTADVLSKMHANQAHSQNAGILSVAGAASNRGAHPKPPAVHASLGQAESEFSESINFQLDGTLGGGSTGSGPVFVLDEQKGSVARSRRDQASADIDEESVNFFMEGSHSFAAKVEPSHRGSMDTDSIVFNIADDKTSDLAVGKRTVSGLHGTSEAANYHVATSAPTSTRETTGAHALVPQTQRGADVGSMRFPSTKLNRKPQTVSDANKSNILSRTTLSSVIANGSRSIGKQSNSPAISKPAKSEGAVTATGL</sequence>
<reference evidence="2" key="1">
    <citation type="journal article" date="2012" name="Proc. Natl. Acad. Sci. U.S.A.">
        <title>Antigenic diversity is generated by distinct evolutionary mechanisms in African trypanosome species.</title>
        <authorList>
            <person name="Jackson A.P."/>
            <person name="Berry A."/>
            <person name="Aslett M."/>
            <person name="Allison H.C."/>
            <person name="Burton P."/>
            <person name="Vavrova-Anderson J."/>
            <person name="Brown R."/>
            <person name="Browne H."/>
            <person name="Corton N."/>
            <person name="Hauser H."/>
            <person name="Gamble J."/>
            <person name="Gilderthorp R."/>
            <person name="Marcello L."/>
            <person name="McQuillan J."/>
            <person name="Otto T.D."/>
            <person name="Quail M.A."/>
            <person name="Sanders M.J."/>
            <person name="van Tonder A."/>
            <person name="Ginger M.L."/>
            <person name="Field M.C."/>
            <person name="Barry J.D."/>
            <person name="Hertz-Fowler C."/>
            <person name="Berriman M."/>
        </authorList>
    </citation>
    <scope>NUCLEOTIDE SEQUENCE</scope>
    <source>
        <strain evidence="2">Y486</strain>
    </source>
</reference>
<feature type="compositionally biased region" description="Polar residues" evidence="1">
    <location>
        <begin position="230"/>
        <end position="240"/>
    </location>
</feature>
<proteinExistence type="predicted"/>
<organism evidence="2">
    <name type="scientific">Trypanosoma vivax (strain Y486)</name>
    <dbReference type="NCBI Taxonomy" id="1055687"/>
    <lineage>
        <taxon>Eukaryota</taxon>
        <taxon>Discoba</taxon>
        <taxon>Euglenozoa</taxon>
        <taxon>Kinetoplastea</taxon>
        <taxon>Metakinetoplastina</taxon>
        <taxon>Trypanosomatida</taxon>
        <taxon>Trypanosomatidae</taxon>
        <taxon>Trypanosoma</taxon>
        <taxon>Duttonella</taxon>
    </lineage>
</organism>
<dbReference type="VEuPathDB" id="TriTrypDB:TvY486_0403820"/>
<accession>G0TUS8</accession>
<gene>
    <name evidence="2" type="ORF">TVY486_0403820</name>
</gene>
<feature type="region of interest" description="Disordered" evidence="1">
    <location>
        <begin position="216"/>
        <end position="240"/>
    </location>
</feature>
<name>G0TUS8_TRYVY</name>
<dbReference type="EMBL" id="HE573020">
    <property type="protein sequence ID" value="CCC47715.1"/>
    <property type="molecule type" value="Genomic_DNA"/>
</dbReference>
<protein>
    <submittedName>
        <fullName evidence="2">Uncharacterized protein</fullName>
    </submittedName>
</protein>
<evidence type="ECO:0000256" key="1">
    <source>
        <dbReference type="SAM" id="MobiDB-lite"/>
    </source>
</evidence>
<dbReference type="AlphaFoldDB" id="G0TUS8"/>